<dbReference type="Proteomes" id="UP000323994">
    <property type="component" value="Unassembled WGS sequence"/>
</dbReference>
<reference evidence="1 2" key="1">
    <citation type="submission" date="2019-05" db="EMBL/GenBank/DDBJ databases">
        <authorList>
            <person name="Qu J.-H."/>
        </authorList>
    </citation>
    <scope>NUCLEOTIDE SEQUENCE [LARGE SCALE GENOMIC DNA]</scope>
    <source>
        <strain evidence="1 2">NS28</strain>
    </source>
</reference>
<name>A0A5M8Q922_9BACT</name>
<sequence>MNKIDVCVLYFGKPYQTIISILSLLKYSRRHINKIYITVEKKQPFDTYGDIYKVIHAIKPIIEIDLFYPDYFYNLDTLDYERVKNDTPYRWSIPYQYALENAKGKFLFIMHNDMVFHKDMISDMLASYDGNEKMAGTGSIGQCWSCPASFAGLCNGFKFQDYIPDQTQAITLHEQFDTPRKEKDIEILKAGKVHPLPECRLNEYACMINLEIYKTTTLPYAENVCFGGNWGFTADLGTGWFHQMVNQGYQFKHFILEDYAIHSMFNPLGQGIHAYSKAENYILSERNALQYLNENFKVDVSLNLKYSALYQLRTTKFYIKKQLLKVYHKSKISKITG</sequence>
<accession>A0A5M8Q922</accession>
<dbReference type="AlphaFoldDB" id="A0A5M8Q922"/>
<organism evidence="1 2">
    <name type="scientific">Dyadobacter flavalbus</name>
    <dbReference type="NCBI Taxonomy" id="2579942"/>
    <lineage>
        <taxon>Bacteria</taxon>
        <taxon>Pseudomonadati</taxon>
        <taxon>Bacteroidota</taxon>
        <taxon>Cytophagia</taxon>
        <taxon>Cytophagales</taxon>
        <taxon>Spirosomataceae</taxon>
        <taxon>Dyadobacter</taxon>
    </lineage>
</organism>
<gene>
    <name evidence="1" type="ORF">FEM33_25180</name>
</gene>
<protein>
    <submittedName>
        <fullName evidence="1">Uncharacterized protein</fullName>
    </submittedName>
</protein>
<evidence type="ECO:0000313" key="2">
    <source>
        <dbReference type="Proteomes" id="UP000323994"/>
    </source>
</evidence>
<dbReference type="RefSeq" id="WP_139014729.1">
    <property type="nucleotide sequence ID" value="NZ_VBSN01000073.1"/>
</dbReference>
<proteinExistence type="predicted"/>
<dbReference type="EMBL" id="VBSN01000073">
    <property type="protein sequence ID" value="KAA6431601.1"/>
    <property type="molecule type" value="Genomic_DNA"/>
</dbReference>
<comment type="caution">
    <text evidence="1">The sequence shown here is derived from an EMBL/GenBank/DDBJ whole genome shotgun (WGS) entry which is preliminary data.</text>
</comment>
<evidence type="ECO:0000313" key="1">
    <source>
        <dbReference type="EMBL" id="KAA6431601.1"/>
    </source>
</evidence>
<dbReference type="OrthoDB" id="929345at2"/>
<keyword evidence="2" id="KW-1185">Reference proteome</keyword>